<keyword evidence="4" id="KW-1185">Reference proteome</keyword>
<evidence type="ECO:0000256" key="1">
    <source>
        <dbReference type="SAM" id="MobiDB-lite"/>
    </source>
</evidence>
<evidence type="ECO:0000313" key="4">
    <source>
        <dbReference type="Proteomes" id="UP000319063"/>
    </source>
</evidence>
<name>A0A4Y5TQI6_9CAUD</name>
<evidence type="ECO:0000256" key="2">
    <source>
        <dbReference type="SAM" id="Phobius"/>
    </source>
</evidence>
<keyword evidence="2" id="KW-1133">Transmembrane helix</keyword>
<protein>
    <recommendedName>
        <fullName evidence="5">Transmembrane protein</fullName>
    </recommendedName>
</protein>
<feature type="compositionally biased region" description="Low complexity" evidence="1">
    <location>
        <begin position="134"/>
        <end position="150"/>
    </location>
</feature>
<reference evidence="4" key="1">
    <citation type="submission" date="2019-05" db="EMBL/GenBank/DDBJ databases">
        <title>Complete Genome Sequence of Serratia marcescens Myophage Moabite.</title>
        <authorList>
            <person name="Price L."/>
            <person name="Rohren M."/>
            <person name="Newkirk H."/>
            <person name="Liu M."/>
            <person name="Ramsey J."/>
        </authorList>
    </citation>
    <scope>NUCLEOTIDE SEQUENCE [LARGE SCALE GENOMIC DNA]</scope>
</reference>
<accession>A0A4Y5TQI6</accession>
<organism evidence="3 4">
    <name type="scientific">Serratia phage Moabite</name>
    <dbReference type="NCBI Taxonomy" id="2587814"/>
    <lineage>
        <taxon>Viruses</taxon>
        <taxon>Duplodnaviria</taxon>
        <taxon>Heunggongvirae</taxon>
        <taxon>Uroviricota</taxon>
        <taxon>Caudoviricetes</taxon>
        <taxon>Chimalliviridae</taxon>
        <taxon>Moabitevirus</taxon>
        <taxon>Moabitevirus moabite</taxon>
    </lineage>
</organism>
<dbReference type="EMBL" id="MK994515">
    <property type="protein sequence ID" value="QDB71243.1"/>
    <property type="molecule type" value="Genomic_DNA"/>
</dbReference>
<sequence length="192" mass="21502">MPSGKFFYVKPHDKGFVVVNANGSIMTINDLPLCRSMNGKLVDEMGNPNFVVYRTSEGAVAKAEWLTSVNVNAILESIDDSEYKLKEKQRLAAMRDRRHSIYFSALAVIFAIAYFTDFRPRDTNKEPLWQTLFSTPTKTESPTSTSTPSPDVCSGSSCPISAEPLSNTLLWDGSNPWKHFGILQRRDTNTKN</sequence>
<gene>
    <name evidence="3" type="ORF">CPT_Moabite_213</name>
</gene>
<feature type="transmembrane region" description="Helical" evidence="2">
    <location>
        <begin position="99"/>
        <end position="116"/>
    </location>
</feature>
<proteinExistence type="predicted"/>
<feature type="region of interest" description="Disordered" evidence="1">
    <location>
        <begin position="133"/>
        <end position="155"/>
    </location>
</feature>
<keyword evidence="2" id="KW-0812">Transmembrane</keyword>
<evidence type="ECO:0008006" key="5">
    <source>
        <dbReference type="Google" id="ProtNLM"/>
    </source>
</evidence>
<evidence type="ECO:0000313" key="3">
    <source>
        <dbReference type="EMBL" id="QDB71243.1"/>
    </source>
</evidence>
<dbReference type="Proteomes" id="UP000319063">
    <property type="component" value="Segment"/>
</dbReference>
<keyword evidence="2" id="KW-0472">Membrane</keyword>